<dbReference type="OrthoDB" id="980465at2"/>
<sequence length="206" mass="22956">MKLMKYLIKQPLLLAGGLLLLASCADSSKKDTAVKQSEPVAGKQKGQFVFYKDINIRPGINFEVVSWGKGVDSVGGYLILMSDSLKSNYKSFSNERNGIITDAWNMDLDNDGNPEIYIELLSKKNVHDLNVFEYSDGNFNKITFPALSDRAKKTYGGNDKFVIKNGDLLRTYPIVNSEDSTEKDGSLKTLQYRLSGNSFSISEVKE</sequence>
<dbReference type="Proteomes" id="UP000223749">
    <property type="component" value="Chromosome"/>
</dbReference>
<gene>
    <name evidence="2" type="ORF">CPT03_10310</name>
</gene>
<dbReference type="AlphaFoldDB" id="A0A2D1U5F5"/>
<reference evidence="2 3" key="1">
    <citation type="submission" date="2017-10" db="EMBL/GenBank/DDBJ databases">
        <title>Whole genome of Pedobacter ginsengisoli T01R-27 isolated from tomato rhizosphere.</title>
        <authorList>
            <person name="Weon H.-Y."/>
            <person name="Lee S.A."/>
            <person name="Sang M.K."/>
            <person name="Song J."/>
        </authorList>
    </citation>
    <scope>NUCLEOTIDE SEQUENCE [LARGE SCALE GENOMIC DNA]</scope>
    <source>
        <strain evidence="2 3">T01R-27</strain>
    </source>
</reference>
<dbReference type="KEGG" id="pgs:CPT03_10310"/>
<dbReference type="PROSITE" id="PS51257">
    <property type="entry name" value="PROKAR_LIPOPROTEIN"/>
    <property type="match status" value="1"/>
</dbReference>
<name>A0A2D1U5F5_9SPHI</name>
<dbReference type="EMBL" id="CP024091">
    <property type="protein sequence ID" value="ATP56841.1"/>
    <property type="molecule type" value="Genomic_DNA"/>
</dbReference>
<organism evidence="2 3">
    <name type="scientific">Pedobacter ginsengisoli</name>
    <dbReference type="NCBI Taxonomy" id="363852"/>
    <lineage>
        <taxon>Bacteria</taxon>
        <taxon>Pseudomonadati</taxon>
        <taxon>Bacteroidota</taxon>
        <taxon>Sphingobacteriia</taxon>
        <taxon>Sphingobacteriales</taxon>
        <taxon>Sphingobacteriaceae</taxon>
        <taxon>Pedobacter</taxon>
    </lineage>
</organism>
<feature type="signal peptide" evidence="1">
    <location>
        <begin position="1"/>
        <end position="25"/>
    </location>
</feature>
<evidence type="ECO:0000256" key="1">
    <source>
        <dbReference type="SAM" id="SignalP"/>
    </source>
</evidence>
<keyword evidence="3" id="KW-1185">Reference proteome</keyword>
<proteinExistence type="predicted"/>
<protein>
    <submittedName>
        <fullName evidence="2">Uncharacterized protein</fullName>
    </submittedName>
</protein>
<evidence type="ECO:0000313" key="3">
    <source>
        <dbReference type="Proteomes" id="UP000223749"/>
    </source>
</evidence>
<evidence type="ECO:0000313" key="2">
    <source>
        <dbReference type="EMBL" id="ATP56841.1"/>
    </source>
</evidence>
<accession>A0A2D1U5F5</accession>
<keyword evidence="1" id="KW-0732">Signal</keyword>
<feature type="chain" id="PRO_5013601835" evidence="1">
    <location>
        <begin position="26"/>
        <end position="206"/>
    </location>
</feature>